<dbReference type="AlphaFoldDB" id="A0A951Q985"/>
<evidence type="ECO:0000313" key="1">
    <source>
        <dbReference type="EMBL" id="MBW4658558.1"/>
    </source>
</evidence>
<organism evidence="1 2">
    <name type="scientific">Drouetiella hepatica Uher 2000/2452</name>
    <dbReference type="NCBI Taxonomy" id="904376"/>
    <lineage>
        <taxon>Bacteria</taxon>
        <taxon>Bacillati</taxon>
        <taxon>Cyanobacteriota</taxon>
        <taxon>Cyanophyceae</taxon>
        <taxon>Oculatellales</taxon>
        <taxon>Oculatellaceae</taxon>
        <taxon>Drouetiella</taxon>
    </lineage>
</organism>
<proteinExistence type="predicted"/>
<protein>
    <submittedName>
        <fullName evidence="1">Uncharacterized protein</fullName>
    </submittedName>
</protein>
<reference evidence="1" key="1">
    <citation type="submission" date="2021-05" db="EMBL/GenBank/DDBJ databases">
        <authorList>
            <person name="Pietrasiak N."/>
            <person name="Ward R."/>
            <person name="Stajich J.E."/>
            <person name="Kurbessoian T."/>
        </authorList>
    </citation>
    <scope>NUCLEOTIDE SEQUENCE</scope>
    <source>
        <strain evidence="1">UHER 2000/2452</strain>
    </source>
</reference>
<name>A0A951Q985_9CYAN</name>
<accession>A0A951Q985</accession>
<comment type="caution">
    <text evidence="1">The sequence shown here is derived from an EMBL/GenBank/DDBJ whole genome shotgun (WGS) entry which is preliminary data.</text>
</comment>
<reference evidence="1" key="2">
    <citation type="journal article" date="2022" name="Microbiol. Resour. Announc.">
        <title>Metagenome Sequencing to Explore Phylogenomics of Terrestrial Cyanobacteria.</title>
        <authorList>
            <person name="Ward R.D."/>
            <person name="Stajich J.E."/>
            <person name="Johansen J.R."/>
            <person name="Huntemann M."/>
            <person name="Clum A."/>
            <person name="Foster B."/>
            <person name="Foster B."/>
            <person name="Roux S."/>
            <person name="Palaniappan K."/>
            <person name="Varghese N."/>
            <person name="Mukherjee S."/>
            <person name="Reddy T.B.K."/>
            <person name="Daum C."/>
            <person name="Copeland A."/>
            <person name="Chen I.A."/>
            <person name="Ivanova N.N."/>
            <person name="Kyrpides N.C."/>
            <person name="Shapiro N."/>
            <person name="Eloe-Fadrosh E.A."/>
            <person name="Pietrasiak N."/>
        </authorList>
    </citation>
    <scope>NUCLEOTIDE SEQUENCE</scope>
    <source>
        <strain evidence="1">UHER 2000/2452</strain>
    </source>
</reference>
<dbReference type="EMBL" id="JAHHHD010000006">
    <property type="protein sequence ID" value="MBW4658558.1"/>
    <property type="molecule type" value="Genomic_DNA"/>
</dbReference>
<sequence>MTFLKKLTPHLEHCSLHAIEYETRLKEAEVNQAHQRFWTVILGIGKNGVGKENL</sequence>
<dbReference type="Proteomes" id="UP000757435">
    <property type="component" value="Unassembled WGS sequence"/>
</dbReference>
<gene>
    <name evidence="1" type="ORF">KME15_07780</name>
</gene>
<evidence type="ECO:0000313" key="2">
    <source>
        <dbReference type="Proteomes" id="UP000757435"/>
    </source>
</evidence>